<dbReference type="PANTHER" id="PTHR30443">
    <property type="entry name" value="INNER MEMBRANE PROTEIN"/>
    <property type="match status" value="1"/>
</dbReference>
<keyword evidence="5 8" id="KW-0812">Transmembrane</keyword>
<dbReference type="NCBIfam" id="NF028537">
    <property type="entry name" value="P_eth_NH2_trans"/>
    <property type="match status" value="1"/>
</dbReference>
<organism evidence="11 12">
    <name type="scientific">Pseudomonas fluorescens</name>
    <dbReference type="NCBI Taxonomy" id="294"/>
    <lineage>
        <taxon>Bacteria</taxon>
        <taxon>Pseudomonadati</taxon>
        <taxon>Pseudomonadota</taxon>
        <taxon>Gammaproteobacteria</taxon>
        <taxon>Pseudomonadales</taxon>
        <taxon>Pseudomonadaceae</taxon>
        <taxon>Pseudomonas</taxon>
    </lineage>
</organism>
<feature type="transmembrane region" description="Helical" evidence="8">
    <location>
        <begin position="12"/>
        <end position="32"/>
    </location>
</feature>
<dbReference type="RefSeq" id="WP_150603032.1">
    <property type="nucleotide sequence ID" value="NZ_CABVHX010000008.1"/>
</dbReference>
<dbReference type="InterPro" id="IPR058130">
    <property type="entry name" value="PEA_transf_C"/>
</dbReference>
<dbReference type="Proteomes" id="UP000325375">
    <property type="component" value="Unassembled WGS sequence"/>
</dbReference>
<dbReference type="GO" id="GO:0016776">
    <property type="term" value="F:phosphotransferase activity, phosphate group as acceptor"/>
    <property type="evidence" value="ECO:0007669"/>
    <property type="project" value="TreeGrafter"/>
</dbReference>
<dbReference type="SUPFAM" id="SSF53649">
    <property type="entry name" value="Alkaline phosphatase-like"/>
    <property type="match status" value="1"/>
</dbReference>
<dbReference type="GO" id="GO:0009244">
    <property type="term" value="P:lipopolysaccharide core region biosynthetic process"/>
    <property type="evidence" value="ECO:0007669"/>
    <property type="project" value="TreeGrafter"/>
</dbReference>
<evidence type="ECO:0000313" key="12">
    <source>
        <dbReference type="Proteomes" id="UP000325375"/>
    </source>
</evidence>
<feature type="transmembrane region" description="Helical" evidence="8">
    <location>
        <begin position="73"/>
        <end position="95"/>
    </location>
</feature>
<dbReference type="EMBL" id="CABVHX010000008">
    <property type="protein sequence ID" value="VVN98148.1"/>
    <property type="molecule type" value="Genomic_DNA"/>
</dbReference>
<dbReference type="InterPro" id="IPR017850">
    <property type="entry name" value="Alkaline_phosphatase_core_sf"/>
</dbReference>
<evidence type="ECO:0000256" key="7">
    <source>
        <dbReference type="ARBA" id="ARBA00023136"/>
    </source>
</evidence>
<dbReference type="AlphaFoldDB" id="A0A5E7C0S8"/>
<feature type="transmembrane region" description="Helical" evidence="8">
    <location>
        <begin position="115"/>
        <end position="136"/>
    </location>
</feature>
<evidence type="ECO:0000256" key="3">
    <source>
        <dbReference type="ARBA" id="ARBA00022519"/>
    </source>
</evidence>
<dbReference type="Pfam" id="PF00884">
    <property type="entry name" value="Sulfatase"/>
    <property type="match status" value="1"/>
</dbReference>
<feature type="transmembrane region" description="Helical" evidence="8">
    <location>
        <begin position="148"/>
        <end position="170"/>
    </location>
</feature>
<dbReference type="Pfam" id="PF08019">
    <property type="entry name" value="EptA_B_N"/>
    <property type="match status" value="1"/>
</dbReference>
<evidence type="ECO:0000256" key="2">
    <source>
        <dbReference type="ARBA" id="ARBA00022475"/>
    </source>
</evidence>
<name>A0A5E7C0S8_PSEFL</name>
<evidence type="ECO:0000256" key="5">
    <source>
        <dbReference type="ARBA" id="ARBA00022692"/>
    </source>
</evidence>
<evidence type="ECO:0000259" key="10">
    <source>
        <dbReference type="Pfam" id="PF08019"/>
    </source>
</evidence>
<accession>A0A5E7C0S8</accession>
<dbReference type="InterPro" id="IPR040423">
    <property type="entry name" value="PEA_transferase"/>
</dbReference>
<dbReference type="CDD" id="cd16017">
    <property type="entry name" value="LptA"/>
    <property type="match status" value="1"/>
</dbReference>
<feature type="domain" description="Phosphoethanolamine transferase N-terminal" evidence="10">
    <location>
        <begin position="53"/>
        <end position="203"/>
    </location>
</feature>
<feature type="transmembrane region" description="Helical" evidence="8">
    <location>
        <begin position="44"/>
        <end position="66"/>
    </location>
</feature>
<dbReference type="InterPro" id="IPR000917">
    <property type="entry name" value="Sulfatase_N"/>
</dbReference>
<feature type="domain" description="Sulfatase N-terminal" evidence="9">
    <location>
        <begin position="233"/>
        <end position="521"/>
    </location>
</feature>
<keyword evidence="3" id="KW-0997">Cell inner membrane</keyword>
<gene>
    <name evidence="11" type="primary">eptA</name>
    <name evidence="11" type="ORF">PS718_02440</name>
</gene>
<sequence length="549" mass="61379">MLKLKAVRPEWVTLCASAFFLAGFNFVLWQHLFAITSADGKGLAMRVAFGVMIFAAFNIVLTFLAFRRVLKPVLTLMFLISAGVAYFMSQYGVLIDAGMLRNFAETNVTEVRDLLSLKLLAYIVFLGVLPSWLLWKVPVNYRRWHRELFSKVIVSFASVAVIGGVALANYQGLSSLFRNHHELRLMLVPSNYIGAAAGYLREQVASAQQPFVKIGEDAQRDVALQNHPRKSLTVLVVGESARAENFGILGYDRDTTPTLDKEAGLIAFTDVHSCGTETAVSVPCMFSNMGRKNYDASKAKNEEGLLDVLKRAGIDVIWRDNQSGCKDTCNRVTVQDVSNLKDPTLCANSECRDEILLQGLQGFIDHLDKDTVLVLHQMGSHGPEYFKRYPKEYEHFTPVCESNALNNCSRESIVNGYDNTLVYTDHVLSSLIDVLRSNQDKVDTAMLYLSDHGESLGEYNLFLHGTPYMLAPEQQKHVAMLAWFSDSYQKSYSVDTHCLQMSRDKPLSQDNLFHSMLGLLEVHSSVYQQDLDMFAGCRGAVIDGVLAKE</sequence>
<reference evidence="11 12" key="1">
    <citation type="submission" date="2019-09" db="EMBL/GenBank/DDBJ databases">
        <authorList>
            <person name="Chandra G."/>
            <person name="Truman W A."/>
        </authorList>
    </citation>
    <scope>NUCLEOTIDE SEQUENCE [LARGE SCALE GENOMIC DNA]</scope>
    <source>
        <strain evidence="11">PS718</strain>
    </source>
</reference>
<evidence type="ECO:0000313" key="11">
    <source>
        <dbReference type="EMBL" id="VVN98148.1"/>
    </source>
</evidence>
<protein>
    <submittedName>
        <fullName evidence="11">Phosphoethanolamine transferase EptA</fullName>
        <ecNumber evidence="11">2.7.-.-</ecNumber>
    </submittedName>
</protein>
<keyword evidence="4 11" id="KW-0808">Transferase</keyword>
<evidence type="ECO:0000256" key="6">
    <source>
        <dbReference type="ARBA" id="ARBA00022989"/>
    </source>
</evidence>
<evidence type="ECO:0000259" key="9">
    <source>
        <dbReference type="Pfam" id="PF00884"/>
    </source>
</evidence>
<keyword evidence="6 8" id="KW-1133">Transmembrane helix</keyword>
<comment type="subcellular location">
    <subcellularLocation>
        <location evidence="1">Cell inner membrane</location>
        <topology evidence="1">Multi-pass membrane protein</topology>
    </subcellularLocation>
</comment>
<dbReference type="Gene3D" id="3.40.720.10">
    <property type="entry name" value="Alkaline Phosphatase, subunit A"/>
    <property type="match status" value="1"/>
</dbReference>
<evidence type="ECO:0000256" key="1">
    <source>
        <dbReference type="ARBA" id="ARBA00004429"/>
    </source>
</evidence>
<keyword evidence="2" id="KW-1003">Cell membrane</keyword>
<dbReference type="InterPro" id="IPR012549">
    <property type="entry name" value="EptA-like_N"/>
</dbReference>
<dbReference type="GO" id="GO:0005886">
    <property type="term" value="C:plasma membrane"/>
    <property type="evidence" value="ECO:0007669"/>
    <property type="project" value="UniProtKB-SubCell"/>
</dbReference>
<dbReference type="PANTHER" id="PTHR30443:SF0">
    <property type="entry name" value="PHOSPHOETHANOLAMINE TRANSFERASE EPTA"/>
    <property type="match status" value="1"/>
</dbReference>
<dbReference type="EC" id="2.7.-.-" evidence="11"/>
<keyword evidence="7 8" id="KW-0472">Membrane</keyword>
<proteinExistence type="predicted"/>
<evidence type="ECO:0000256" key="4">
    <source>
        <dbReference type="ARBA" id="ARBA00022679"/>
    </source>
</evidence>
<evidence type="ECO:0000256" key="8">
    <source>
        <dbReference type="SAM" id="Phobius"/>
    </source>
</evidence>